<sequence>MKLWKLPAFVPRPSSDGEPETIQAALFFGHTDSVCSSSQWLEINPPQIAHDEADSPAQYRFNAIEPLNRLQDLPPVVFPQPADIDPDIPPTTSKQRRRASSLDGSLDHDVHLSEKIAKKIKEGKSLTTGTEGTEESVFYLAYGSNLAAKTFLGKRGIKPLSQIIVLVPELRLSFNLPGVPYAEPCFAATEFRDPDPLEEQEESSEDDSASSVDGEYLSEKTPLVCETRELRAGSHTHRWNKPLVGVVYEVTLSDYAKIIATEGAAVVTGISCHPNTPPFKAHTLLSPQPMDDESGGALVTPSSCSQPSPLTFGRHMRPNLNYAQPSARYLGLITTGAREHNLPVSYQEYLSGFHSYQITTFRQKVGKVVILLLFGPIILSLFALCKKLAGPDGRSPAWLLSLLNLIFATMWNSYDYVFKKVFGDGERTLDD</sequence>
<keyword evidence="6" id="KW-0812">Transmembrane</keyword>
<protein>
    <recommendedName>
        <fullName evidence="1">gamma-glutamylcyclotransferase</fullName>
        <ecNumber evidence="1">4.3.2.9</ecNumber>
    </recommendedName>
</protein>
<gene>
    <name evidence="7" type="ORF">N7509_008828</name>
</gene>
<dbReference type="GO" id="GO:0003839">
    <property type="term" value="F:gamma-glutamylcyclotransferase activity"/>
    <property type="evidence" value="ECO:0007669"/>
    <property type="project" value="UniProtKB-EC"/>
</dbReference>
<feature type="binding site" evidence="4">
    <location>
        <position position="329"/>
    </location>
    <ligand>
        <name>substrate</name>
    </ligand>
</feature>
<dbReference type="EC" id="4.3.2.9" evidence="1"/>
<dbReference type="PANTHER" id="PTHR12935">
    <property type="entry name" value="GAMMA-GLUTAMYLCYCLOTRANSFERASE"/>
    <property type="match status" value="1"/>
</dbReference>
<keyword evidence="2" id="KW-0456">Lyase</keyword>
<evidence type="ECO:0000256" key="6">
    <source>
        <dbReference type="SAM" id="Phobius"/>
    </source>
</evidence>
<feature type="transmembrane region" description="Helical" evidence="6">
    <location>
        <begin position="365"/>
        <end position="385"/>
    </location>
</feature>
<feature type="compositionally biased region" description="Acidic residues" evidence="5">
    <location>
        <begin position="196"/>
        <end position="208"/>
    </location>
</feature>
<dbReference type="OrthoDB" id="2017317at2759"/>
<comment type="caution">
    <text evidence="7">The sequence shown here is derived from an EMBL/GenBank/DDBJ whole genome shotgun (WGS) entry which is preliminary data.</text>
</comment>
<feature type="active site" description="Proton acceptor" evidence="3">
    <location>
        <position position="262"/>
    </location>
</feature>
<evidence type="ECO:0000256" key="2">
    <source>
        <dbReference type="ARBA" id="ARBA00023239"/>
    </source>
</evidence>
<reference evidence="7" key="2">
    <citation type="journal article" date="2023" name="IMA Fungus">
        <title>Comparative genomic study of the Penicillium genus elucidates a diverse pangenome and 15 lateral gene transfer events.</title>
        <authorList>
            <person name="Petersen C."/>
            <person name="Sorensen T."/>
            <person name="Nielsen M.R."/>
            <person name="Sondergaard T.E."/>
            <person name="Sorensen J.L."/>
            <person name="Fitzpatrick D.A."/>
            <person name="Frisvad J.C."/>
            <person name="Nielsen K.L."/>
        </authorList>
    </citation>
    <scope>NUCLEOTIDE SEQUENCE</scope>
    <source>
        <strain evidence="7">IBT 29677</strain>
    </source>
</reference>
<accession>A0A9X0B322</accession>
<evidence type="ECO:0000256" key="1">
    <source>
        <dbReference type="ARBA" id="ARBA00012346"/>
    </source>
</evidence>
<dbReference type="Gene3D" id="3.10.490.10">
    <property type="entry name" value="Gamma-glutamyl cyclotransferase-like"/>
    <property type="match status" value="1"/>
</dbReference>
<keyword evidence="6" id="KW-1133">Transmembrane helix</keyword>
<evidence type="ECO:0000256" key="4">
    <source>
        <dbReference type="PIRSR" id="PIRSR617939-2"/>
    </source>
</evidence>
<feature type="region of interest" description="Disordered" evidence="5">
    <location>
        <begin position="75"/>
        <end position="105"/>
    </location>
</feature>
<feature type="region of interest" description="Disordered" evidence="5">
    <location>
        <begin position="195"/>
        <end position="216"/>
    </location>
</feature>
<evidence type="ECO:0000256" key="3">
    <source>
        <dbReference type="PIRSR" id="PIRSR617939-1"/>
    </source>
</evidence>
<feature type="binding site" evidence="4">
    <location>
        <begin position="139"/>
        <end position="144"/>
    </location>
    <ligand>
        <name>substrate</name>
    </ligand>
</feature>
<dbReference type="RefSeq" id="XP_056484085.1">
    <property type="nucleotide sequence ID" value="XM_056633465.1"/>
</dbReference>
<dbReference type="InterPro" id="IPR017939">
    <property type="entry name" value="G-Glutamylcylcotransferase"/>
</dbReference>
<dbReference type="AlphaFoldDB" id="A0A9X0B322"/>
<evidence type="ECO:0000256" key="5">
    <source>
        <dbReference type="SAM" id="MobiDB-lite"/>
    </source>
</evidence>
<dbReference type="Proteomes" id="UP001147747">
    <property type="component" value="Unassembled WGS sequence"/>
</dbReference>
<evidence type="ECO:0000313" key="8">
    <source>
        <dbReference type="Proteomes" id="UP001147747"/>
    </source>
</evidence>
<reference evidence="7" key="1">
    <citation type="submission" date="2022-12" db="EMBL/GenBank/DDBJ databases">
        <authorList>
            <person name="Petersen C."/>
        </authorList>
    </citation>
    <scope>NUCLEOTIDE SEQUENCE</scope>
    <source>
        <strain evidence="7">IBT 29677</strain>
    </source>
</reference>
<dbReference type="PANTHER" id="PTHR12935:SF0">
    <property type="entry name" value="GAMMA-GLUTAMYLCYCLOTRANSFERASE"/>
    <property type="match status" value="1"/>
</dbReference>
<name>A0A9X0B322_9EURO</name>
<dbReference type="GeneID" id="81372445"/>
<proteinExistence type="predicted"/>
<dbReference type="EMBL" id="JAPZBU010000009">
    <property type="protein sequence ID" value="KAJ5386287.1"/>
    <property type="molecule type" value="Genomic_DNA"/>
</dbReference>
<feature type="transmembrane region" description="Helical" evidence="6">
    <location>
        <begin position="397"/>
        <end position="414"/>
    </location>
</feature>
<keyword evidence="8" id="KW-1185">Reference proteome</keyword>
<organism evidence="7 8">
    <name type="scientific">Penicillium cosmopolitanum</name>
    <dbReference type="NCBI Taxonomy" id="1131564"/>
    <lineage>
        <taxon>Eukaryota</taxon>
        <taxon>Fungi</taxon>
        <taxon>Dikarya</taxon>
        <taxon>Ascomycota</taxon>
        <taxon>Pezizomycotina</taxon>
        <taxon>Eurotiomycetes</taxon>
        <taxon>Eurotiomycetidae</taxon>
        <taxon>Eurotiales</taxon>
        <taxon>Aspergillaceae</taxon>
        <taxon>Penicillium</taxon>
    </lineage>
</organism>
<keyword evidence="6" id="KW-0472">Membrane</keyword>
<evidence type="ECO:0000313" key="7">
    <source>
        <dbReference type="EMBL" id="KAJ5386287.1"/>
    </source>
</evidence>